<sequence length="234" mass="25505">MQTNFDIAAQFTSSREGLYQNNRFDAGNWTSGVMGQGNLVGTMRGISAPVMVRWLGDASMVTTAVMQAITEDDFTAIARALYWRAVNGDQLPSGVDLLLFDFAFNSGVARASKQLQRVLCLDAPQIDGDIGEDTLEALLHVPANTMAWALNDRFRRRLQDDVGVASDGTIGPVTLQAVQAQAARLRVLIYAVASQQEAAYRSFRGFAQYGGGWLARLNARVDAAIRLLTAPDWT</sequence>
<dbReference type="Proteomes" id="UP000623107">
    <property type="component" value="Unassembled WGS sequence"/>
</dbReference>
<accession>A0ABR9Y4Q0</accession>
<dbReference type="SUPFAM" id="SSF53955">
    <property type="entry name" value="Lysozyme-like"/>
    <property type="match status" value="2"/>
</dbReference>
<evidence type="ECO:0000259" key="1">
    <source>
        <dbReference type="Pfam" id="PF05838"/>
    </source>
</evidence>
<evidence type="ECO:0000313" key="3">
    <source>
        <dbReference type="Proteomes" id="UP000623107"/>
    </source>
</evidence>
<dbReference type="Gene3D" id="1.20.141.10">
    <property type="entry name" value="Chitosanase, subunit A, domain 1"/>
    <property type="match status" value="2"/>
</dbReference>
<proteinExistence type="predicted"/>
<organism evidence="2 3">
    <name type="scientific">Gluconobacter vitians</name>
    <dbReference type="NCBI Taxonomy" id="2728102"/>
    <lineage>
        <taxon>Bacteria</taxon>
        <taxon>Pseudomonadati</taxon>
        <taxon>Pseudomonadota</taxon>
        <taxon>Alphaproteobacteria</taxon>
        <taxon>Acetobacterales</taxon>
        <taxon>Acetobacteraceae</taxon>
        <taxon>Gluconobacter</taxon>
    </lineage>
</organism>
<dbReference type="EMBL" id="JABCQG010000006">
    <property type="protein sequence ID" value="MBF0858815.1"/>
    <property type="molecule type" value="Genomic_DNA"/>
</dbReference>
<feature type="domain" description="TtsA-like Glycoside hydrolase family 108" evidence="1">
    <location>
        <begin position="10"/>
        <end position="107"/>
    </location>
</feature>
<comment type="caution">
    <text evidence="2">The sequence shown here is derived from an EMBL/GenBank/DDBJ whole genome shotgun (WGS) entry which is preliminary data.</text>
</comment>
<reference evidence="2 3" key="2">
    <citation type="submission" date="2020-11" db="EMBL/GenBank/DDBJ databases">
        <title>Description of novel Gluconobacter species.</title>
        <authorList>
            <person name="Cleenwerck I."/>
            <person name="Cnockaert M."/>
            <person name="Borremans W."/>
            <person name="Wieme A.D."/>
            <person name="De Vuyst L."/>
            <person name="Vandamme P."/>
        </authorList>
    </citation>
    <scope>NUCLEOTIDE SEQUENCE [LARGE SCALE GENOMIC DNA]</scope>
    <source>
        <strain evidence="2 3">LMG 31484</strain>
    </source>
</reference>
<dbReference type="RefSeq" id="WP_194259509.1">
    <property type="nucleotide sequence ID" value="NZ_JABCQG010000006.1"/>
</dbReference>
<keyword evidence="3" id="KW-1185">Reference proteome</keyword>
<dbReference type="InterPro" id="IPR023346">
    <property type="entry name" value="Lysozyme-like_dom_sf"/>
</dbReference>
<gene>
    <name evidence="2" type="ORF">HKD24_06255</name>
</gene>
<name>A0ABR9Y4Q0_9PROT</name>
<dbReference type="InterPro" id="IPR008565">
    <property type="entry name" value="TtsA-like_GH18_dom"/>
</dbReference>
<protein>
    <recommendedName>
        <fullName evidence="1">TtsA-like Glycoside hydrolase family 108 domain-containing protein</fullName>
    </recommendedName>
</protein>
<evidence type="ECO:0000313" key="2">
    <source>
        <dbReference type="EMBL" id="MBF0858815.1"/>
    </source>
</evidence>
<reference evidence="3" key="1">
    <citation type="submission" date="2020-04" db="EMBL/GenBank/DDBJ databases">
        <title>Description of novel Gluconacetobacter.</title>
        <authorList>
            <person name="Sombolestani A."/>
        </authorList>
    </citation>
    <scope>NUCLEOTIDE SEQUENCE [LARGE SCALE GENOMIC DNA]</scope>
    <source>
        <strain evidence="3">LMG 31484</strain>
    </source>
</reference>
<dbReference type="Pfam" id="PF05838">
    <property type="entry name" value="Glyco_hydro_108"/>
    <property type="match status" value="1"/>
</dbReference>